<dbReference type="STRING" id="1925591.BI308_03615"/>
<comment type="function">
    <text evidence="11">Catalyzes the specific phosphorylation of the 3-hydroxyl group of shikimic acid using ATP as a cosubstrate.</text>
</comment>
<organism evidence="12 13">
    <name type="scientific">Roseofilum reptotaenium AO1-A</name>
    <dbReference type="NCBI Taxonomy" id="1925591"/>
    <lineage>
        <taxon>Bacteria</taxon>
        <taxon>Bacillati</taxon>
        <taxon>Cyanobacteriota</taxon>
        <taxon>Cyanophyceae</taxon>
        <taxon>Desertifilales</taxon>
        <taxon>Desertifilaceae</taxon>
        <taxon>Roseofilum</taxon>
    </lineage>
</organism>
<dbReference type="GO" id="GO:0004765">
    <property type="term" value="F:shikimate kinase activity"/>
    <property type="evidence" value="ECO:0007669"/>
    <property type="project" value="UniProtKB-UniRule"/>
</dbReference>
<comment type="pathway">
    <text evidence="1 11">Metabolic intermediate biosynthesis; chorismate biosynthesis; chorismate from D-erythrose 4-phosphate and phosphoenolpyruvate: step 5/7.</text>
</comment>
<keyword evidence="9 11" id="KW-0057">Aromatic amino acid biosynthesis</keyword>
<evidence type="ECO:0000256" key="7">
    <source>
        <dbReference type="ARBA" id="ARBA00022777"/>
    </source>
</evidence>
<dbReference type="Gene3D" id="3.40.50.300">
    <property type="entry name" value="P-loop containing nucleotide triphosphate hydrolases"/>
    <property type="match status" value="1"/>
</dbReference>
<feature type="binding site" evidence="11">
    <location>
        <position position="122"/>
    </location>
    <ligand>
        <name>ATP</name>
        <dbReference type="ChEBI" id="CHEBI:30616"/>
    </ligand>
</feature>
<dbReference type="PANTHER" id="PTHR21087">
    <property type="entry name" value="SHIKIMATE KINASE"/>
    <property type="match status" value="1"/>
</dbReference>
<reference evidence="12" key="1">
    <citation type="submission" date="2016-10" db="EMBL/GenBank/DDBJ databases">
        <title>CRISPR-Cas defence system in Roseofilum reptotaenium: evidence of a bacteriophage-cyanobacterium arms race in the coral black band disease.</title>
        <authorList>
            <person name="Buerger P."/>
            <person name="Wood-Charlson E.M."/>
            <person name="Weynberg K.D."/>
            <person name="Willis B."/>
            <person name="Van Oppen M.J."/>
        </authorList>
    </citation>
    <scope>NUCLEOTIDE SEQUENCE [LARGE SCALE GENOMIC DNA]</scope>
    <source>
        <strain evidence="12">AO1-A</strain>
    </source>
</reference>
<feature type="binding site" evidence="11">
    <location>
        <position position="63"/>
    </location>
    <ligand>
        <name>substrate</name>
    </ligand>
</feature>
<evidence type="ECO:0000313" key="12">
    <source>
        <dbReference type="EMBL" id="OJJ26796.1"/>
    </source>
</evidence>
<feature type="binding site" evidence="11">
    <location>
        <position position="85"/>
    </location>
    <ligand>
        <name>substrate</name>
    </ligand>
</feature>
<keyword evidence="5 11" id="KW-0808">Transferase</keyword>
<comment type="cofactor">
    <cofactor evidence="11">
        <name>Mg(2+)</name>
        <dbReference type="ChEBI" id="CHEBI:18420"/>
    </cofactor>
    <text evidence="11">Binds 1 Mg(2+) ion per subunit.</text>
</comment>
<evidence type="ECO:0000256" key="2">
    <source>
        <dbReference type="ARBA" id="ARBA00006997"/>
    </source>
</evidence>
<evidence type="ECO:0000313" key="13">
    <source>
        <dbReference type="Proteomes" id="UP000183940"/>
    </source>
</evidence>
<dbReference type="GO" id="GO:0000287">
    <property type="term" value="F:magnesium ion binding"/>
    <property type="evidence" value="ECO:0007669"/>
    <property type="project" value="UniProtKB-UniRule"/>
</dbReference>
<evidence type="ECO:0000256" key="5">
    <source>
        <dbReference type="ARBA" id="ARBA00022679"/>
    </source>
</evidence>
<evidence type="ECO:0000256" key="3">
    <source>
        <dbReference type="ARBA" id="ARBA00012154"/>
    </source>
</evidence>
<keyword evidence="8 11" id="KW-0067">ATP-binding</keyword>
<feature type="binding site" evidence="11">
    <location>
        <position position="141"/>
    </location>
    <ligand>
        <name>substrate</name>
    </ligand>
</feature>
<evidence type="ECO:0000256" key="11">
    <source>
        <dbReference type="HAMAP-Rule" id="MF_00109"/>
    </source>
</evidence>
<dbReference type="InterPro" id="IPR031322">
    <property type="entry name" value="Shikimate/glucono_kinase"/>
</dbReference>
<accession>A0A1L9QVY7</accession>
<dbReference type="GO" id="GO:0009423">
    <property type="term" value="P:chorismate biosynthetic process"/>
    <property type="evidence" value="ECO:0007669"/>
    <property type="project" value="UniProtKB-UniRule"/>
</dbReference>
<dbReference type="PRINTS" id="PR01100">
    <property type="entry name" value="SHIKIMTKNASE"/>
</dbReference>
<name>A0A1L9QVY7_9CYAN</name>
<proteinExistence type="inferred from homology"/>
<comment type="catalytic activity">
    <reaction evidence="10 11">
        <text>shikimate + ATP = 3-phosphoshikimate + ADP + H(+)</text>
        <dbReference type="Rhea" id="RHEA:13121"/>
        <dbReference type="ChEBI" id="CHEBI:15378"/>
        <dbReference type="ChEBI" id="CHEBI:30616"/>
        <dbReference type="ChEBI" id="CHEBI:36208"/>
        <dbReference type="ChEBI" id="CHEBI:145989"/>
        <dbReference type="ChEBI" id="CHEBI:456216"/>
        <dbReference type="EC" id="2.7.1.71"/>
    </reaction>
</comment>
<dbReference type="UniPathway" id="UPA00053">
    <property type="reaction ID" value="UER00088"/>
</dbReference>
<gene>
    <name evidence="11" type="primary">aroK</name>
    <name evidence="12" type="ORF">BI308_03615</name>
</gene>
<keyword evidence="13" id="KW-1185">Reference proteome</keyword>
<feature type="binding site" evidence="11">
    <location>
        <begin position="17"/>
        <end position="22"/>
    </location>
    <ligand>
        <name>ATP</name>
        <dbReference type="ChEBI" id="CHEBI:30616"/>
    </ligand>
</feature>
<dbReference type="Proteomes" id="UP000183940">
    <property type="component" value="Unassembled WGS sequence"/>
</dbReference>
<dbReference type="GO" id="GO:0005829">
    <property type="term" value="C:cytosol"/>
    <property type="evidence" value="ECO:0007669"/>
    <property type="project" value="TreeGrafter"/>
</dbReference>
<keyword evidence="4 11" id="KW-0028">Amino-acid biosynthesis</keyword>
<protein>
    <recommendedName>
        <fullName evidence="3 11">Shikimate kinase</fullName>
        <shortName evidence="11">SK</shortName>
        <ecNumber evidence="3 11">2.7.1.71</ecNumber>
    </recommendedName>
</protein>
<keyword evidence="7 11" id="KW-0418">Kinase</keyword>
<evidence type="ECO:0000256" key="10">
    <source>
        <dbReference type="ARBA" id="ARBA00048567"/>
    </source>
</evidence>
<feature type="binding site" evidence="11">
    <location>
        <position position="21"/>
    </location>
    <ligand>
        <name>Mg(2+)</name>
        <dbReference type="ChEBI" id="CHEBI:18420"/>
    </ligand>
</feature>
<keyword evidence="6 11" id="KW-0547">Nucleotide-binding</keyword>
<dbReference type="GO" id="GO:0005524">
    <property type="term" value="F:ATP binding"/>
    <property type="evidence" value="ECO:0007669"/>
    <property type="project" value="UniProtKB-UniRule"/>
</dbReference>
<dbReference type="CDD" id="cd00464">
    <property type="entry name" value="SK"/>
    <property type="match status" value="1"/>
</dbReference>
<dbReference type="Pfam" id="PF01202">
    <property type="entry name" value="SKI"/>
    <property type="match status" value="1"/>
</dbReference>
<evidence type="ECO:0000256" key="6">
    <source>
        <dbReference type="ARBA" id="ARBA00022741"/>
    </source>
</evidence>
<dbReference type="AlphaFoldDB" id="A0A1L9QVY7"/>
<comment type="caution">
    <text evidence="12">The sequence shown here is derived from an EMBL/GenBank/DDBJ whole genome shotgun (WGS) entry which is preliminary data.</text>
</comment>
<comment type="caution">
    <text evidence="11">Lacks conserved residue(s) required for the propagation of feature annotation.</text>
</comment>
<keyword evidence="11" id="KW-0479">Metal-binding</keyword>
<evidence type="ECO:0000256" key="1">
    <source>
        <dbReference type="ARBA" id="ARBA00004842"/>
    </source>
</evidence>
<dbReference type="EMBL" id="MLAW01000004">
    <property type="protein sequence ID" value="OJJ26796.1"/>
    <property type="molecule type" value="Genomic_DNA"/>
</dbReference>
<dbReference type="HAMAP" id="MF_00109">
    <property type="entry name" value="Shikimate_kinase"/>
    <property type="match status" value="1"/>
</dbReference>
<comment type="subunit">
    <text evidence="11">Monomer.</text>
</comment>
<evidence type="ECO:0000256" key="4">
    <source>
        <dbReference type="ARBA" id="ARBA00022605"/>
    </source>
</evidence>
<dbReference type="InterPro" id="IPR027417">
    <property type="entry name" value="P-loop_NTPase"/>
</dbReference>
<comment type="subcellular location">
    <subcellularLocation>
        <location evidence="11">Cytoplasm</location>
    </subcellularLocation>
</comment>
<dbReference type="InterPro" id="IPR023000">
    <property type="entry name" value="Shikimate_kinase_CS"/>
</dbReference>
<comment type="similarity">
    <text evidence="2 11">Belongs to the shikimate kinase family.</text>
</comment>
<dbReference type="PANTHER" id="PTHR21087:SF16">
    <property type="entry name" value="SHIKIMATE KINASE 1, CHLOROPLASTIC"/>
    <property type="match status" value="1"/>
</dbReference>
<sequence length="185" mass="20623">MNNTLKHCSLFLVGMMGAGKTTVGQGLAKQLDYRFFDTDTLIERVAGTKIPQLFATQGEEGFRQLETQVLAQLSAQVRSVISTGGGIILKPENWGYLRHGIVVWLDVPVQILYDRLKTDDTRPLLKTANPLETLQTLCDRRQDLYAQADLHLTLTGAESPKQVADTVLSQLPRILKSDSVHNYKN</sequence>
<dbReference type="EC" id="2.7.1.71" evidence="3 11"/>
<evidence type="ECO:0000256" key="8">
    <source>
        <dbReference type="ARBA" id="ARBA00022840"/>
    </source>
</evidence>
<dbReference type="GO" id="GO:0009073">
    <property type="term" value="P:aromatic amino acid family biosynthetic process"/>
    <property type="evidence" value="ECO:0007669"/>
    <property type="project" value="UniProtKB-KW"/>
</dbReference>
<dbReference type="SUPFAM" id="SSF52540">
    <property type="entry name" value="P-loop containing nucleoside triphosphate hydrolases"/>
    <property type="match status" value="1"/>
</dbReference>
<evidence type="ECO:0000256" key="9">
    <source>
        <dbReference type="ARBA" id="ARBA00023141"/>
    </source>
</evidence>
<keyword evidence="11" id="KW-0963">Cytoplasm</keyword>
<keyword evidence="11" id="KW-0460">Magnesium</keyword>
<feature type="binding site" evidence="11">
    <location>
        <position position="39"/>
    </location>
    <ligand>
        <name>substrate</name>
    </ligand>
</feature>
<dbReference type="PROSITE" id="PS01128">
    <property type="entry name" value="SHIKIMATE_KINASE"/>
    <property type="match status" value="1"/>
</dbReference>
<dbReference type="InterPro" id="IPR000623">
    <property type="entry name" value="Shikimate_kinase/TSH1"/>
</dbReference>
<dbReference type="GO" id="GO:0008652">
    <property type="term" value="P:amino acid biosynthetic process"/>
    <property type="evidence" value="ECO:0007669"/>
    <property type="project" value="UniProtKB-KW"/>
</dbReference>